<keyword evidence="3 5" id="KW-0418">Kinase</keyword>
<name>A0ABS7G521_9ACTN</name>
<proteinExistence type="inferred from homology"/>
<comment type="similarity">
    <text evidence="1">Belongs to the carbohydrate kinase PfkB family.</text>
</comment>
<dbReference type="PANTHER" id="PTHR43320:SF2">
    <property type="entry name" value="2-DEHYDRO-3-DEOXYGLUCONOKINASE_2-DEHYDRO-3-DEOXYGALACTONOKINASE"/>
    <property type="match status" value="1"/>
</dbReference>
<evidence type="ECO:0000256" key="3">
    <source>
        <dbReference type="ARBA" id="ARBA00022777"/>
    </source>
</evidence>
<dbReference type="Gene3D" id="3.40.1190.20">
    <property type="match status" value="1"/>
</dbReference>
<dbReference type="PANTHER" id="PTHR43320">
    <property type="entry name" value="SUGAR KINASE"/>
    <property type="match status" value="1"/>
</dbReference>
<dbReference type="InterPro" id="IPR052700">
    <property type="entry name" value="Carb_kinase_PfkB-like"/>
</dbReference>
<keyword evidence="6" id="KW-1185">Reference proteome</keyword>
<gene>
    <name evidence="5" type="ORF">K1Y72_30475</name>
</gene>
<evidence type="ECO:0000256" key="1">
    <source>
        <dbReference type="ARBA" id="ARBA00010688"/>
    </source>
</evidence>
<keyword evidence="2" id="KW-0808">Transferase</keyword>
<evidence type="ECO:0000313" key="5">
    <source>
        <dbReference type="EMBL" id="MBW8486728.1"/>
    </source>
</evidence>
<evidence type="ECO:0000259" key="4">
    <source>
        <dbReference type="Pfam" id="PF00294"/>
    </source>
</evidence>
<sequence>MTVDVFTLGEAMVCFAPAAGLLDAADDYRCSVGGAELNTAVGLARLGRNVRWTSRLSADPLGDRIAAVLRAENVGAAPLPRAAGRPTGLMLKDRPGGEARVLYYRRGSAAALLAPEDIDEDAVRSARLVHVTGITPALGPGPAAAVRRVLAVAREASVPVSFDPNFRPQLWDAAEAAAAYRDLLPSVDQLLCNEAEARLITGRPEAAEALEALAATGPGTVVVKRSGDGVLASCAGRLLHAPAWTVTDPVDTVGAGDAFNAGWLHAWLEGMDAGLGLRLAAFVAAQVVRHPGDYEGFPDAAAVSAWLAAHGGPSTDHLPDTTEATA</sequence>
<dbReference type="PRINTS" id="PR00990">
    <property type="entry name" value="RIBOKINASE"/>
</dbReference>
<dbReference type="CDD" id="cd01166">
    <property type="entry name" value="KdgK"/>
    <property type="match status" value="1"/>
</dbReference>
<dbReference type="Pfam" id="PF00294">
    <property type="entry name" value="PfkB"/>
    <property type="match status" value="1"/>
</dbReference>
<comment type="caution">
    <text evidence="5">The sequence shown here is derived from an EMBL/GenBank/DDBJ whole genome shotgun (WGS) entry which is preliminary data.</text>
</comment>
<dbReference type="SUPFAM" id="SSF53613">
    <property type="entry name" value="Ribokinase-like"/>
    <property type="match status" value="1"/>
</dbReference>
<dbReference type="EMBL" id="JAIBOA010000026">
    <property type="protein sequence ID" value="MBW8486728.1"/>
    <property type="molecule type" value="Genomic_DNA"/>
</dbReference>
<accession>A0ABS7G521</accession>
<dbReference type="RefSeq" id="WP_220169967.1">
    <property type="nucleotide sequence ID" value="NZ_JAIBOA010000026.1"/>
</dbReference>
<dbReference type="GO" id="GO:0016301">
    <property type="term" value="F:kinase activity"/>
    <property type="evidence" value="ECO:0007669"/>
    <property type="project" value="UniProtKB-KW"/>
</dbReference>
<reference evidence="5 6" key="1">
    <citation type="submission" date="2021-07" db="EMBL/GenBank/DDBJ databases">
        <title>Actinomadura sp. PM05-2 isolated from lichen.</title>
        <authorList>
            <person name="Somphong A."/>
            <person name="Phongsopitanun W."/>
            <person name="Tanasupawat S."/>
            <person name="Peongsungnone V."/>
        </authorList>
    </citation>
    <scope>NUCLEOTIDE SEQUENCE [LARGE SCALE GENOMIC DNA]</scope>
    <source>
        <strain evidence="5 6">PM05-2</strain>
    </source>
</reference>
<organism evidence="5 6">
    <name type="scientific">Actinomadura parmotrematis</name>
    <dbReference type="NCBI Taxonomy" id="2864039"/>
    <lineage>
        <taxon>Bacteria</taxon>
        <taxon>Bacillati</taxon>
        <taxon>Actinomycetota</taxon>
        <taxon>Actinomycetes</taxon>
        <taxon>Streptosporangiales</taxon>
        <taxon>Thermomonosporaceae</taxon>
        <taxon>Actinomadura</taxon>
    </lineage>
</organism>
<protein>
    <submittedName>
        <fullName evidence="5">Sugar kinase</fullName>
    </submittedName>
</protein>
<dbReference type="InterPro" id="IPR029056">
    <property type="entry name" value="Ribokinase-like"/>
</dbReference>
<dbReference type="Proteomes" id="UP000774570">
    <property type="component" value="Unassembled WGS sequence"/>
</dbReference>
<evidence type="ECO:0000256" key="2">
    <source>
        <dbReference type="ARBA" id="ARBA00022679"/>
    </source>
</evidence>
<dbReference type="InterPro" id="IPR002139">
    <property type="entry name" value="Ribo/fructo_kinase"/>
</dbReference>
<dbReference type="InterPro" id="IPR011611">
    <property type="entry name" value="PfkB_dom"/>
</dbReference>
<evidence type="ECO:0000313" key="6">
    <source>
        <dbReference type="Proteomes" id="UP000774570"/>
    </source>
</evidence>
<feature type="domain" description="Carbohydrate kinase PfkB" evidence="4">
    <location>
        <begin position="6"/>
        <end position="298"/>
    </location>
</feature>